<protein>
    <submittedName>
        <fullName evidence="2">Uncharacterized protein</fullName>
    </submittedName>
</protein>
<name>A0A1V6N6V5_PENPO</name>
<dbReference type="AlphaFoldDB" id="A0A1V6N6V5"/>
<reference evidence="3" key="1">
    <citation type="journal article" date="2017" name="Nat. Microbiol.">
        <title>Global analysis of biosynthetic gene clusters reveals vast potential of secondary metabolite production in Penicillium species.</title>
        <authorList>
            <person name="Nielsen J.C."/>
            <person name="Grijseels S."/>
            <person name="Prigent S."/>
            <person name="Ji B."/>
            <person name="Dainat J."/>
            <person name="Nielsen K.F."/>
            <person name="Frisvad J.C."/>
            <person name="Workman M."/>
            <person name="Nielsen J."/>
        </authorList>
    </citation>
    <scope>NUCLEOTIDE SEQUENCE [LARGE SCALE GENOMIC DNA]</scope>
    <source>
        <strain evidence="3">IBT 4502</strain>
    </source>
</reference>
<evidence type="ECO:0000256" key="1">
    <source>
        <dbReference type="SAM" id="MobiDB-lite"/>
    </source>
</evidence>
<comment type="caution">
    <text evidence="2">The sequence shown here is derived from an EMBL/GenBank/DDBJ whole genome shotgun (WGS) entry which is preliminary data.</text>
</comment>
<evidence type="ECO:0000313" key="2">
    <source>
        <dbReference type="EMBL" id="OQD60327.1"/>
    </source>
</evidence>
<evidence type="ECO:0000313" key="3">
    <source>
        <dbReference type="Proteomes" id="UP000191408"/>
    </source>
</evidence>
<gene>
    <name evidence="2" type="ORF">PENPOL_c024G02540</name>
</gene>
<proteinExistence type="predicted"/>
<accession>A0A1V6N6V5</accession>
<dbReference type="OrthoDB" id="4502630at2759"/>
<keyword evidence="3" id="KW-1185">Reference proteome</keyword>
<feature type="compositionally biased region" description="Basic residues" evidence="1">
    <location>
        <begin position="453"/>
        <end position="472"/>
    </location>
</feature>
<organism evidence="2 3">
    <name type="scientific">Penicillium polonicum</name>
    <dbReference type="NCBI Taxonomy" id="60169"/>
    <lineage>
        <taxon>Eukaryota</taxon>
        <taxon>Fungi</taxon>
        <taxon>Dikarya</taxon>
        <taxon>Ascomycota</taxon>
        <taxon>Pezizomycotina</taxon>
        <taxon>Eurotiomycetes</taxon>
        <taxon>Eurotiomycetidae</taxon>
        <taxon>Eurotiales</taxon>
        <taxon>Aspergillaceae</taxon>
        <taxon>Penicillium</taxon>
    </lineage>
</organism>
<sequence>MPIDEAHKKRVREEVPKSVVKTPIKIVDIKEWSRLRLIEQEEEAKRIKLIEKEKAELPWWVEDEGDSVKPDLTFEEQQKCIEELKDALDLCWAERGSARKDQQFMSGYYDCWPELPLCRWERELGHQGWACWNWASNHCIRTRRSKCEILSKEQKKDVIASLKGWVVQDDFDTTVSRLPFNIRYNILGTFASMIILKDCLKLFLSNPFWYLDVDDAFPNSEGAEAPFGAQLHTLYKTFLKAEPQLAHHWRAQTTRLANVRYSGYFSKRDPTFGRANKEILRAKAYQFATARLEDKAFRCLLKDEDEDDLRTSLGELYVTMAEFAKDLATSQPLLEWRLLDDIPAEFTRQSKVMQTAHIHQLGERESRLNGHQVIAIQRPYFFRTGGWNREGRTPEVRVSRAHVLVEDRVGQYPNEAYSSDEDAFPTRSSDEDELPTRKKRKPKKAKTENKVAAAKKKPAPKGKAKKGAKMKV</sequence>
<dbReference type="STRING" id="60169.A0A1V6N6V5"/>
<feature type="region of interest" description="Disordered" evidence="1">
    <location>
        <begin position="412"/>
        <end position="472"/>
    </location>
</feature>
<dbReference type="Proteomes" id="UP000191408">
    <property type="component" value="Unassembled WGS sequence"/>
</dbReference>
<dbReference type="EMBL" id="MDYM01000024">
    <property type="protein sequence ID" value="OQD60327.1"/>
    <property type="molecule type" value="Genomic_DNA"/>
</dbReference>